<accession>A0A7X6L656</accession>
<dbReference type="Gene3D" id="1.10.10.60">
    <property type="entry name" value="Homeodomain-like"/>
    <property type="match status" value="1"/>
</dbReference>
<dbReference type="SUPFAM" id="SSF52317">
    <property type="entry name" value="Class I glutamine amidotransferase-like"/>
    <property type="match status" value="1"/>
</dbReference>
<dbReference type="InterPro" id="IPR009057">
    <property type="entry name" value="Homeodomain-like_sf"/>
</dbReference>
<keyword evidence="2" id="KW-0804">Transcription</keyword>
<evidence type="ECO:0000259" key="3">
    <source>
        <dbReference type="PROSITE" id="PS01124"/>
    </source>
</evidence>
<dbReference type="AlphaFoldDB" id="A0A7X6L656"/>
<evidence type="ECO:0000313" key="4">
    <source>
        <dbReference type="EMBL" id="NKY28515.1"/>
    </source>
</evidence>
<dbReference type="Pfam" id="PF12833">
    <property type="entry name" value="HTH_18"/>
    <property type="match status" value="1"/>
</dbReference>
<sequence>MEADGGARRITVVIPDEVVVLDAAIPIDVFGSDPNYRLEVCAVSPMATTSVPGLSCVATAGLEALRHAGTVVVPGYASYGEPPPEPVLRALRDAHARGARMLSICTGAFALAAAGLLDGRPATTHWRAAPLLQSRYPNVEVHADRLFVDDGDVLTSAGVTSGIDLCLHVVRKDIGAAAANERARDLVAPPVREGGQAQYTRQFLEQTSTGLLSDTRAWILANLDHRHSLEDLAKRSNLSRRSFIRRFREETGTSTHVWITSARLNQARELLETTELPVDQIGYRVGLGNPANTRAVFKRHLGVSPAQYRRTFTIGNRRVPGT</sequence>
<dbReference type="PANTHER" id="PTHR43130">
    <property type="entry name" value="ARAC-FAMILY TRANSCRIPTIONAL REGULATOR"/>
    <property type="match status" value="1"/>
</dbReference>
<keyword evidence="1" id="KW-0805">Transcription regulation</keyword>
<dbReference type="SMART" id="SM00342">
    <property type="entry name" value="HTH_ARAC"/>
    <property type="match status" value="1"/>
</dbReference>
<proteinExistence type="predicted"/>
<dbReference type="EMBL" id="JAAXOS010000009">
    <property type="protein sequence ID" value="NKY28515.1"/>
    <property type="molecule type" value="Genomic_DNA"/>
</dbReference>
<dbReference type="Proteomes" id="UP000540698">
    <property type="component" value="Unassembled WGS sequence"/>
</dbReference>
<dbReference type="Pfam" id="PF01965">
    <property type="entry name" value="DJ-1_PfpI"/>
    <property type="match status" value="1"/>
</dbReference>
<organism evidence="4 5">
    <name type="scientific">Nocardia gamkensis</name>
    <dbReference type="NCBI Taxonomy" id="352869"/>
    <lineage>
        <taxon>Bacteria</taxon>
        <taxon>Bacillati</taxon>
        <taxon>Actinomycetota</taxon>
        <taxon>Actinomycetes</taxon>
        <taxon>Mycobacteriales</taxon>
        <taxon>Nocardiaceae</taxon>
        <taxon>Nocardia</taxon>
    </lineage>
</organism>
<dbReference type="Gene3D" id="3.40.50.880">
    <property type="match status" value="1"/>
</dbReference>
<dbReference type="InterPro" id="IPR052158">
    <property type="entry name" value="INH-QAR"/>
</dbReference>
<reference evidence="4 5" key="1">
    <citation type="submission" date="2020-04" db="EMBL/GenBank/DDBJ databases">
        <title>MicrobeNet Type strains.</title>
        <authorList>
            <person name="Nicholson A.C."/>
        </authorList>
    </citation>
    <scope>NUCLEOTIDE SEQUENCE [LARGE SCALE GENOMIC DNA]</scope>
    <source>
        <strain evidence="4 5">DSM 44956</strain>
    </source>
</reference>
<comment type="caution">
    <text evidence="4">The sequence shown here is derived from an EMBL/GenBank/DDBJ whole genome shotgun (WGS) entry which is preliminary data.</text>
</comment>
<dbReference type="InterPro" id="IPR018060">
    <property type="entry name" value="HTH_AraC"/>
</dbReference>
<dbReference type="CDD" id="cd03137">
    <property type="entry name" value="GATase1_AraC_1"/>
    <property type="match status" value="1"/>
</dbReference>
<evidence type="ECO:0000256" key="2">
    <source>
        <dbReference type="ARBA" id="ARBA00023163"/>
    </source>
</evidence>
<dbReference type="InterPro" id="IPR002818">
    <property type="entry name" value="DJ-1/PfpI"/>
</dbReference>
<name>A0A7X6L656_9NOCA</name>
<dbReference type="RefSeq" id="WP_062973383.1">
    <property type="nucleotide sequence ID" value="NZ_JAAXOS010000009.1"/>
</dbReference>
<evidence type="ECO:0000256" key="1">
    <source>
        <dbReference type="ARBA" id="ARBA00023015"/>
    </source>
</evidence>
<dbReference type="SUPFAM" id="SSF46689">
    <property type="entry name" value="Homeodomain-like"/>
    <property type="match status" value="2"/>
</dbReference>
<dbReference type="GO" id="GO:0043565">
    <property type="term" value="F:sequence-specific DNA binding"/>
    <property type="evidence" value="ECO:0007669"/>
    <property type="project" value="InterPro"/>
</dbReference>
<gene>
    <name evidence="4" type="ORF">HGB38_20130</name>
</gene>
<dbReference type="GO" id="GO:0003700">
    <property type="term" value="F:DNA-binding transcription factor activity"/>
    <property type="evidence" value="ECO:0007669"/>
    <property type="project" value="InterPro"/>
</dbReference>
<evidence type="ECO:0000313" key="5">
    <source>
        <dbReference type="Proteomes" id="UP000540698"/>
    </source>
</evidence>
<dbReference type="PANTHER" id="PTHR43130:SF3">
    <property type="entry name" value="HTH-TYPE TRANSCRIPTIONAL REGULATOR RV1931C"/>
    <property type="match status" value="1"/>
</dbReference>
<keyword evidence="5" id="KW-1185">Reference proteome</keyword>
<feature type="domain" description="HTH araC/xylS-type" evidence="3">
    <location>
        <begin position="213"/>
        <end position="311"/>
    </location>
</feature>
<dbReference type="PROSITE" id="PS01124">
    <property type="entry name" value="HTH_ARAC_FAMILY_2"/>
    <property type="match status" value="1"/>
</dbReference>
<dbReference type="InterPro" id="IPR029062">
    <property type="entry name" value="Class_I_gatase-like"/>
</dbReference>
<protein>
    <submittedName>
        <fullName evidence="4">Helix-turn-helix domain-containing protein</fullName>
    </submittedName>
</protein>